<proteinExistence type="predicted"/>
<dbReference type="HOGENOM" id="CLU_040681_6_0_7"/>
<evidence type="ECO:0000313" key="4">
    <source>
        <dbReference type="EMBL" id="ABB37566.1"/>
    </source>
</evidence>
<dbReference type="PANTHER" id="PTHR48108:SF34">
    <property type="entry name" value="CBS DOMAIN-CONTAINING PROTEIN YHCV"/>
    <property type="match status" value="1"/>
</dbReference>
<keyword evidence="5" id="KW-1185">Reference proteome</keyword>
<accession>Q314T0</accession>
<feature type="domain" description="CBS" evidence="3">
    <location>
        <begin position="82"/>
        <end position="139"/>
    </location>
</feature>
<evidence type="ECO:0000256" key="2">
    <source>
        <dbReference type="PROSITE-ProRule" id="PRU00703"/>
    </source>
</evidence>
<evidence type="ECO:0000259" key="3">
    <source>
        <dbReference type="PROSITE" id="PS51371"/>
    </source>
</evidence>
<keyword evidence="1" id="KW-0677">Repeat</keyword>
<evidence type="ECO:0000313" key="5">
    <source>
        <dbReference type="Proteomes" id="UP000002710"/>
    </source>
</evidence>
<dbReference type="CDD" id="cd04584">
    <property type="entry name" value="CBS_pair_AcuB_like"/>
    <property type="match status" value="1"/>
</dbReference>
<dbReference type="RefSeq" id="WP_011366836.1">
    <property type="nucleotide sequence ID" value="NC_007519.1"/>
</dbReference>
<dbReference type="AlphaFoldDB" id="Q314T0"/>
<dbReference type="Proteomes" id="UP000002710">
    <property type="component" value="Chromosome"/>
</dbReference>
<gene>
    <name evidence="4" type="ordered locus">Dde_0765</name>
</gene>
<dbReference type="EMBL" id="CP000112">
    <property type="protein sequence ID" value="ABB37566.1"/>
    <property type="molecule type" value="Genomic_DNA"/>
</dbReference>
<dbReference type="CDD" id="cd04884">
    <property type="entry name" value="ACT_CBS"/>
    <property type="match status" value="1"/>
</dbReference>
<reference evidence="4 5" key="1">
    <citation type="journal article" date="2011" name="J. Bacteriol.">
        <title>Complete genome sequence and updated annotation of Desulfovibrio alaskensis G20.</title>
        <authorList>
            <person name="Hauser L.J."/>
            <person name="Land M.L."/>
            <person name="Brown S.D."/>
            <person name="Larimer F."/>
            <person name="Keller K.L."/>
            <person name="Rapp-Giles B.J."/>
            <person name="Price M.N."/>
            <person name="Lin M."/>
            <person name="Bruce D.C."/>
            <person name="Detter J.C."/>
            <person name="Tapia R."/>
            <person name="Han C.S."/>
            <person name="Goodwin L.A."/>
            <person name="Cheng J.F."/>
            <person name="Pitluck S."/>
            <person name="Copeland A."/>
            <person name="Lucas S."/>
            <person name="Nolan M."/>
            <person name="Lapidus A.L."/>
            <person name="Palumbo A.V."/>
            <person name="Wall J.D."/>
        </authorList>
    </citation>
    <scope>NUCLEOTIDE SEQUENCE [LARGE SCALE GENOMIC DNA]</scope>
    <source>
        <strain evidence="5">ATCC BAA 1058 / DSM 17464 / G20</strain>
    </source>
</reference>
<name>Q314T0_OLEA2</name>
<dbReference type="InterPro" id="IPR000644">
    <property type="entry name" value="CBS_dom"/>
</dbReference>
<dbReference type="SUPFAM" id="SSF55021">
    <property type="entry name" value="ACT-like"/>
    <property type="match status" value="1"/>
</dbReference>
<dbReference type="KEGG" id="dde:Dde_0765"/>
<dbReference type="eggNOG" id="COG0517">
    <property type="taxonomic scope" value="Bacteria"/>
</dbReference>
<evidence type="ECO:0000256" key="1">
    <source>
        <dbReference type="ARBA" id="ARBA00022737"/>
    </source>
</evidence>
<dbReference type="InterPro" id="IPR046342">
    <property type="entry name" value="CBS_dom_sf"/>
</dbReference>
<dbReference type="Pfam" id="PF00571">
    <property type="entry name" value="CBS"/>
    <property type="match status" value="2"/>
</dbReference>
<dbReference type="PANTHER" id="PTHR48108">
    <property type="entry name" value="CBS DOMAIN-CONTAINING PROTEIN CBSX2, CHLOROPLASTIC"/>
    <property type="match status" value="1"/>
</dbReference>
<dbReference type="SMART" id="SM00116">
    <property type="entry name" value="CBS"/>
    <property type="match status" value="2"/>
</dbReference>
<protein>
    <submittedName>
        <fullName evidence="4">CBS domain containing membrane protein</fullName>
    </submittedName>
</protein>
<keyword evidence="2" id="KW-0129">CBS domain</keyword>
<dbReference type="SUPFAM" id="SSF54631">
    <property type="entry name" value="CBS-domain pair"/>
    <property type="match status" value="1"/>
</dbReference>
<feature type="domain" description="CBS" evidence="3">
    <location>
        <begin position="7"/>
        <end position="66"/>
    </location>
</feature>
<organism evidence="4 5">
    <name type="scientific">Oleidesulfovibrio alaskensis (strain ATCC BAA-1058 / DSM 17464 / G20)</name>
    <name type="common">Desulfovibrio alaskensis</name>
    <dbReference type="NCBI Taxonomy" id="207559"/>
    <lineage>
        <taxon>Bacteria</taxon>
        <taxon>Pseudomonadati</taxon>
        <taxon>Thermodesulfobacteriota</taxon>
        <taxon>Desulfovibrionia</taxon>
        <taxon>Desulfovibrionales</taxon>
        <taxon>Desulfovibrionaceae</taxon>
        <taxon>Oleidesulfovibrio</taxon>
    </lineage>
</organism>
<dbReference type="InterPro" id="IPR045865">
    <property type="entry name" value="ACT-like_dom_sf"/>
</dbReference>
<dbReference type="InterPro" id="IPR051462">
    <property type="entry name" value="CBS_domain-containing"/>
</dbReference>
<dbReference type="PROSITE" id="PS51371">
    <property type="entry name" value="CBS"/>
    <property type="match status" value="2"/>
</dbReference>
<dbReference type="STRING" id="207559.Dde_0765"/>
<sequence>MLIRDWMSRDVISATPEMSMMRAAKLMKEHSFDRLPIVDKDNKLVGIISDRDIKEASPSKATTLDVHELYYLLSEIKVNDIMTRDVVAAKPDDTVENAALVMLERDFSGMPVVDDDGRLTGIITDKDIFKVLLSITGARHGGVQFGFLLPNSPGTLKPIVDTLREHKARITSILTFEDRDDGMRQVFIRIRPMDRSDENTLIEQLKSRYRVTYWSRANVHTVSF</sequence>
<dbReference type="Gene3D" id="3.10.580.10">
    <property type="entry name" value="CBS-domain"/>
    <property type="match status" value="2"/>
</dbReference>